<reference evidence="8 9" key="1">
    <citation type="journal article" date="2019" name="Mol. Ecol. Resour.">
        <title>Improving Illumina assemblies with Hi-C and long reads: an example with the North African dromedary.</title>
        <authorList>
            <person name="Elbers J.P."/>
            <person name="Rogers M.F."/>
            <person name="Perelman P.L."/>
            <person name="Proskuryakova A.A."/>
            <person name="Serdyukova N.A."/>
            <person name="Johnson W.E."/>
            <person name="Horin P."/>
            <person name="Corander J."/>
            <person name="Murphy D."/>
            <person name="Burger P.A."/>
        </authorList>
    </citation>
    <scope>NUCLEOTIDE SEQUENCE [LARGE SCALE GENOMIC DNA]</scope>
    <source>
        <strain evidence="8">Drom800</strain>
        <tissue evidence="8">Blood</tissue>
    </source>
</reference>
<feature type="coiled-coil region" evidence="4">
    <location>
        <begin position="81"/>
        <end position="139"/>
    </location>
</feature>
<name>A0A5N4C689_CAMDR</name>
<dbReference type="InterPro" id="IPR016186">
    <property type="entry name" value="C-type_lectin-like/link_sf"/>
</dbReference>
<dbReference type="InterPro" id="IPR001304">
    <property type="entry name" value="C-type_lectin-like"/>
</dbReference>
<dbReference type="Proteomes" id="UP000299084">
    <property type="component" value="Unassembled WGS sequence"/>
</dbReference>
<feature type="domain" description="C-type lectin" evidence="7">
    <location>
        <begin position="133"/>
        <end position="215"/>
    </location>
</feature>
<evidence type="ECO:0000256" key="4">
    <source>
        <dbReference type="SAM" id="Coils"/>
    </source>
</evidence>
<evidence type="ECO:0000259" key="7">
    <source>
        <dbReference type="PROSITE" id="PS50041"/>
    </source>
</evidence>
<comment type="caution">
    <text evidence="8">The sequence shown here is derived from an EMBL/GenBank/DDBJ whole genome shotgun (WGS) entry which is preliminary data.</text>
</comment>
<keyword evidence="6" id="KW-1133">Transmembrane helix</keyword>
<evidence type="ECO:0000256" key="6">
    <source>
        <dbReference type="SAM" id="Phobius"/>
    </source>
</evidence>
<evidence type="ECO:0000256" key="5">
    <source>
        <dbReference type="SAM" id="MobiDB-lite"/>
    </source>
</evidence>
<keyword evidence="2" id="KW-1015">Disulfide bond</keyword>
<sequence length="227" mass="25467">MLKENTQQTEAIPIVDLEPPLALPPPPAPEDEWSPIPEHTNMHASPFPITLFGTIPVILGVSCLLLLMLCGFFGYQYFQSVQQSESKLKNLNQWIESFQNEEEKFLQIQESLDQNKEILEWLQNQNEYLTKALQELNTKPGDLENILKLLAGDHTWLGLSYKEEDNQWKWEDGSLPSPGLSLPKPGVAFWGKCAYANTHSVGTDDCGTSSSCLCEKPVCAENSDKEG</sequence>
<keyword evidence="4" id="KW-0175">Coiled coil</keyword>
<dbReference type="AlphaFoldDB" id="A0A5N4C689"/>
<dbReference type="GO" id="GO:0007165">
    <property type="term" value="P:signal transduction"/>
    <property type="evidence" value="ECO:0007669"/>
    <property type="project" value="TreeGrafter"/>
</dbReference>
<gene>
    <name evidence="8" type="ORF">Cadr_000029276</name>
</gene>
<dbReference type="InterPro" id="IPR016187">
    <property type="entry name" value="CTDL_fold"/>
</dbReference>
<dbReference type="GO" id="GO:0005886">
    <property type="term" value="C:plasma membrane"/>
    <property type="evidence" value="ECO:0007669"/>
    <property type="project" value="TreeGrafter"/>
</dbReference>
<dbReference type="GO" id="GO:0004888">
    <property type="term" value="F:transmembrane signaling receptor activity"/>
    <property type="evidence" value="ECO:0007669"/>
    <property type="project" value="TreeGrafter"/>
</dbReference>
<keyword evidence="9" id="KW-1185">Reference proteome</keyword>
<protein>
    <recommendedName>
        <fullName evidence="7">C-type lectin domain-containing protein</fullName>
    </recommendedName>
</protein>
<dbReference type="SUPFAM" id="SSF56436">
    <property type="entry name" value="C-type lectin-like"/>
    <property type="match status" value="1"/>
</dbReference>
<keyword evidence="1" id="KW-0430">Lectin</keyword>
<dbReference type="EMBL" id="JWIN03000034">
    <property type="protein sequence ID" value="KAB1254370.1"/>
    <property type="molecule type" value="Genomic_DNA"/>
</dbReference>
<evidence type="ECO:0000313" key="9">
    <source>
        <dbReference type="Proteomes" id="UP000299084"/>
    </source>
</evidence>
<dbReference type="PANTHER" id="PTHR46490">
    <property type="entry name" value="C-TYPE LECTIN DOMAIN FAMILY 12 MEMBER A-RELATED"/>
    <property type="match status" value="1"/>
</dbReference>
<evidence type="ECO:0000256" key="2">
    <source>
        <dbReference type="ARBA" id="ARBA00023157"/>
    </source>
</evidence>
<dbReference type="PANTHER" id="PTHR46490:SF3">
    <property type="entry name" value="C-TYPE LECTIN DOMAIN-CONTAINING PROTEIN"/>
    <property type="match status" value="1"/>
</dbReference>
<keyword evidence="6" id="KW-0812">Transmembrane</keyword>
<feature type="region of interest" description="Disordered" evidence="5">
    <location>
        <begin position="14"/>
        <end position="39"/>
    </location>
</feature>
<accession>A0A5N4C689</accession>
<dbReference type="GO" id="GO:0030246">
    <property type="term" value="F:carbohydrate binding"/>
    <property type="evidence" value="ECO:0007669"/>
    <property type="project" value="UniProtKB-KW"/>
</dbReference>
<dbReference type="InterPro" id="IPR052309">
    <property type="entry name" value="C-type_Lectin_Domain_Fam1"/>
</dbReference>
<evidence type="ECO:0000256" key="1">
    <source>
        <dbReference type="ARBA" id="ARBA00022734"/>
    </source>
</evidence>
<dbReference type="PROSITE" id="PS50041">
    <property type="entry name" value="C_TYPE_LECTIN_2"/>
    <property type="match status" value="1"/>
</dbReference>
<dbReference type="Gene3D" id="3.10.100.10">
    <property type="entry name" value="Mannose-Binding Protein A, subunit A"/>
    <property type="match status" value="1"/>
</dbReference>
<evidence type="ECO:0000313" key="8">
    <source>
        <dbReference type="EMBL" id="KAB1254370.1"/>
    </source>
</evidence>
<feature type="transmembrane region" description="Helical" evidence="6">
    <location>
        <begin position="49"/>
        <end position="78"/>
    </location>
</feature>
<keyword evidence="3" id="KW-0325">Glycoprotein</keyword>
<organism evidence="8 9">
    <name type="scientific">Camelus dromedarius</name>
    <name type="common">Dromedary</name>
    <name type="synonym">Arabian camel</name>
    <dbReference type="NCBI Taxonomy" id="9838"/>
    <lineage>
        <taxon>Eukaryota</taxon>
        <taxon>Metazoa</taxon>
        <taxon>Chordata</taxon>
        <taxon>Craniata</taxon>
        <taxon>Vertebrata</taxon>
        <taxon>Euteleostomi</taxon>
        <taxon>Mammalia</taxon>
        <taxon>Eutheria</taxon>
        <taxon>Laurasiatheria</taxon>
        <taxon>Artiodactyla</taxon>
        <taxon>Tylopoda</taxon>
        <taxon>Camelidae</taxon>
        <taxon>Camelus</taxon>
    </lineage>
</organism>
<evidence type="ECO:0000256" key="3">
    <source>
        <dbReference type="ARBA" id="ARBA00023180"/>
    </source>
</evidence>
<keyword evidence="6" id="KW-0472">Membrane</keyword>
<proteinExistence type="predicted"/>